<dbReference type="InterPro" id="IPR000569">
    <property type="entry name" value="HECT_dom"/>
</dbReference>
<protein>
    <recommendedName>
        <fullName evidence="3">HECT domain-containing protein</fullName>
    </recommendedName>
</protein>
<dbReference type="Gene3D" id="3.90.1750.10">
    <property type="entry name" value="Hect, E3 ligase catalytic domains"/>
    <property type="match status" value="1"/>
</dbReference>
<feature type="domain" description="HECT" evidence="3">
    <location>
        <begin position="647"/>
        <end position="1091"/>
    </location>
</feature>
<gene>
    <name evidence="4" type="ORF">TPC1_14710</name>
</gene>
<keyword evidence="1 2" id="KW-0833">Ubl conjugation pathway</keyword>
<dbReference type="InterPro" id="IPR035983">
    <property type="entry name" value="Hect_E3_ubiquitin_ligase"/>
</dbReference>
<dbReference type="PROSITE" id="PS50237">
    <property type="entry name" value="HECT"/>
    <property type="match status" value="1"/>
</dbReference>
<name>A0A146KB16_9EUKA</name>
<sequence>MHPIIKQNCKVIDKSNVTSLEQQVEQTNNVKPTFKLFEQICDGGKQYFEKIQEAIENYSNTVLTSNFNHFLLQISQSQELFDIFAQTFPFFLNLLIMKDFLQPHKKSHKEASQVDLVHELSKMDTKDVIEVVGQFDKYKLQNNAKLQKFVEVMMQLLQQQPTMFSLPGKGELGFKTQYRECQVSFDLQNTFQYQNKMVEQLTQMLASNDIYAEDQIPIQHFVNNYRDENEQQVSPTQQTIRQLFNRMLPRQNIKIVDDDVKVKLLVAKLMGYEYVNGECIVRPDQLSCIFASNYGVEKFLQVESVTPFYINKYLYYQVKYNVEGYTQLQLVDNPNQNMLEQFTETLDQMKKLYKSTTFRLLTFPTYTSQTIFVKENLKDEDVEAEFLFSPLPCGTCQPNKETMFIWQNMRLEYCFQFMIADIGSQMLLIQEPLFKYGEHFIKLARTMGEDQVQMQYWQKSLNNKDFLNYFMTKIRGAVHLLYYSVVKHNSMTEQIMAIFTIIKSGFLRISHSSFKKYVTLQLSYYEYVHYDRQTTWHTFLQHLQTYFKKPENDSQIIQTHREQDARSFIIQQMPLIDSFMECQPLQLGTDYKSNSSSGIIADITEDCAKLCLQALIHELQHIPRHGYASEIDTATAFLPQILADSTSISPLSSAIRFQYKDQQGVDAGGMWRQTLSIMFNDLLGETKISNDCLFKIKEVGKFGKRELDFAKLNECNPNQPSLLKAVNLPERTILVPHYNGYVCRTSSSVYPRLTDKRSCLYYFGRIVAFCLVYSGKMPNFLHENFWKSLVGGRLYFDEETQKKYAEQYEKDPMFKINGTRPISTMHYPISDEELKTNYKAYIEIWKAALQPNADLDYLGLHEQTLNEIKNMGVDLSLPRMLQKYAARAIQDMRSGYAFAKAYSEFRNGFRHPFATSMTLPNNIPELQELSLMIDKCMDVMPFKDLESILTFDPHLEEYMNRQVAVENLFRRNVTKIQLEIDDTGLQMVLLERIVAQYADKEKFSHKQLLDMVFACSGSRTLTGNEIVVTFIKPHASDMQNNKPIKRYIQFHTCFNQMDVPLLYASQLNDEQLKDYLNECVEQALANGFAMM</sequence>
<proteinExistence type="predicted"/>
<evidence type="ECO:0000256" key="1">
    <source>
        <dbReference type="ARBA" id="ARBA00022786"/>
    </source>
</evidence>
<dbReference type="AlphaFoldDB" id="A0A146KB16"/>
<feature type="active site" description="Glycyl thioester intermediate" evidence="2">
    <location>
        <position position="1053"/>
    </location>
</feature>
<dbReference type="SUPFAM" id="SSF56204">
    <property type="entry name" value="Hect, E3 ligase catalytic domain"/>
    <property type="match status" value="1"/>
</dbReference>
<evidence type="ECO:0000313" key="4">
    <source>
        <dbReference type="EMBL" id="JAP93124.1"/>
    </source>
</evidence>
<reference evidence="4" key="1">
    <citation type="submission" date="2015-07" db="EMBL/GenBank/DDBJ databases">
        <title>Adaptation to a free-living lifestyle via gene acquisitions in the diplomonad Trepomonas sp. PC1.</title>
        <authorList>
            <person name="Xu F."/>
            <person name="Jerlstrom-Hultqvist J."/>
            <person name="Kolisko M."/>
            <person name="Simpson A.G.B."/>
            <person name="Roger A.J."/>
            <person name="Svard S.G."/>
            <person name="Andersson J.O."/>
        </authorList>
    </citation>
    <scope>NUCLEOTIDE SEQUENCE</scope>
    <source>
        <strain evidence="4">PC1</strain>
    </source>
</reference>
<evidence type="ECO:0000256" key="2">
    <source>
        <dbReference type="PROSITE-ProRule" id="PRU00104"/>
    </source>
</evidence>
<dbReference type="EMBL" id="GDID01003482">
    <property type="protein sequence ID" value="JAP93124.1"/>
    <property type="molecule type" value="Transcribed_RNA"/>
</dbReference>
<accession>A0A146KB16</accession>
<evidence type="ECO:0000259" key="3">
    <source>
        <dbReference type="PROSITE" id="PS50237"/>
    </source>
</evidence>
<dbReference type="GO" id="GO:0004842">
    <property type="term" value="F:ubiquitin-protein transferase activity"/>
    <property type="evidence" value="ECO:0007669"/>
    <property type="project" value="InterPro"/>
</dbReference>
<organism evidence="4">
    <name type="scientific">Trepomonas sp. PC1</name>
    <dbReference type="NCBI Taxonomy" id="1076344"/>
    <lineage>
        <taxon>Eukaryota</taxon>
        <taxon>Metamonada</taxon>
        <taxon>Diplomonadida</taxon>
        <taxon>Hexamitidae</taxon>
        <taxon>Hexamitinae</taxon>
        <taxon>Trepomonas</taxon>
    </lineage>
</organism>